<keyword evidence="3" id="KW-1185">Reference proteome</keyword>
<dbReference type="SMR" id="A0A1I7S4T1"/>
<dbReference type="AlphaFoldDB" id="A0A1I7S4T1"/>
<dbReference type="Gene3D" id="1.10.150.240">
    <property type="entry name" value="Putative phosphatase, domain 2"/>
    <property type="match status" value="1"/>
</dbReference>
<dbReference type="EMBL" id="CAJFCV020000004">
    <property type="protein sequence ID" value="CAG9117356.1"/>
    <property type="molecule type" value="Genomic_DNA"/>
</dbReference>
<protein>
    <submittedName>
        <fullName evidence="1">(pine wood nematode) hypothetical protein</fullName>
    </submittedName>
</protein>
<evidence type="ECO:0000313" key="4">
    <source>
        <dbReference type="WBParaSite" id="BXY_0801400.1"/>
    </source>
</evidence>
<dbReference type="Proteomes" id="UP000659654">
    <property type="component" value="Unassembled WGS sequence"/>
</dbReference>
<dbReference type="InterPro" id="IPR036412">
    <property type="entry name" value="HAD-like_sf"/>
</dbReference>
<evidence type="ECO:0000313" key="2">
    <source>
        <dbReference type="Proteomes" id="UP000095284"/>
    </source>
</evidence>
<evidence type="ECO:0000313" key="3">
    <source>
        <dbReference type="Proteomes" id="UP000659654"/>
    </source>
</evidence>
<dbReference type="InterPro" id="IPR023214">
    <property type="entry name" value="HAD_sf"/>
</dbReference>
<organism evidence="2 4">
    <name type="scientific">Bursaphelenchus xylophilus</name>
    <name type="common">Pinewood nematode worm</name>
    <name type="synonym">Aphelenchoides xylophilus</name>
    <dbReference type="NCBI Taxonomy" id="6326"/>
    <lineage>
        <taxon>Eukaryota</taxon>
        <taxon>Metazoa</taxon>
        <taxon>Ecdysozoa</taxon>
        <taxon>Nematoda</taxon>
        <taxon>Chromadorea</taxon>
        <taxon>Rhabditida</taxon>
        <taxon>Tylenchina</taxon>
        <taxon>Tylenchomorpha</taxon>
        <taxon>Aphelenchoidea</taxon>
        <taxon>Aphelenchoididae</taxon>
        <taxon>Bursaphelenchus</taxon>
    </lineage>
</organism>
<dbReference type="EMBL" id="CAJFDI010000004">
    <property type="protein sequence ID" value="CAD5227274.1"/>
    <property type="molecule type" value="Genomic_DNA"/>
</dbReference>
<dbReference type="NCBIfam" id="TIGR01509">
    <property type="entry name" value="HAD-SF-IA-v3"/>
    <property type="match status" value="1"/>
</dbReference>
<name>A0A1I7S4T1_BURXY</name>
<dbReference type="InterPro" id="IPR023198">
    <property type="entry name" value="PGP-like_dom2"/>
</dbReference>
<dbReference type="SUPFAM" id="SSF56784">
    <property type="entry name" value="HAD-like"/>
    <property type="match status" value="1"/>
</dbReference>
<accession>A0A1I7S4T1</accession>
<dbReference type="Pfam" id="PF13419">
    <property type="entry name" value="HAD_2"/>
    <property type="match status" value="1"/>
</dbReference>
<reference evidence="1" key="2">
    <citation type="submission" date="2020-09" db="EMBL/GenBank/DDBJ databases">
        <authorList>
            <person name="Kikuchi T."/>
        </authorList>
    </citation>
    <scope>NUCLEOTIDE SEQUENCE</scope>
    <source>
        <strain evidence="1">Ka4C1</strain>
    </source>
</reference>
<reference evidence="4" key="1">
    <citation type="submission" date="2016-11" db="UniProtKB">
        <authorList>
            <consortium name="WormBaseParasite"/>
        </authorList>
    </citation>
    <scope>IDENTIFICATION</scope>
</reference>
<dbReference type="Proteomes" id="UP000582659">
    <property type="component" value="Unassembled WGS sequence"/>
</dbReference>
<dbReference type="SFLD" id="SFLDG01129">
    <property type="entry name" value="C1.5:_HAD__Beta-PGM__Phosphata"/>
    <property type="match status" value="1"/>
</dbReference>
<proteinExistence type="predicted"/>
<dbReference type="InterPro" id="IPR041492">
    <property type="entry name" value="HAD_2"/>
</dbReference>
<dbReference type="eggNOG" id="KOG2914">
    <property type="taxonomic scope" value="Eukaryota"/>
</dbReference>
<dbReference type="WBParaSite" id="BXY_0801400.1">
    <property type="protein sequence ID" value="BXY_0801400.1"/>
    <property type="gene ID" value="BXY_0801400"/>
</dbReference>
<dbReference type="InterPro" id="IPR006439">
    <property type="entry name" value="HAD-SF_hydro_IA"/>
</dbReference>
<dbReference type="SFLD" id="SFLDS00003">
    <property type="entry name" value="Haloacid_Dehalogenase"/>
    <property type="match status" value="1"/>
</dbReference>
<dbReference type="OrthoDB" id="40579at2759"/>
<dbReference type="PANTHER" id="PTHR18901">
    <property type="entry name" value="2-DEOXYGLUCOSE-6-PHOSPHATE PHOSPHATASE 2"/>
    <property type="match status" value="1"/>
</dbReference>
<dbReference type="PANTHER" id="PTHR18901:SF38">
    <property type="entry name" value="PSEUDOURIDINE-5'-PHOSPHATASE"/>
    <property type="match status" value="1"/>
</dbReference>
<dbReference type="GO" id="GO:0016791">
    <property type="term" value="F:phosphatase activity"/>
    <property type="evidence" value="ECO:0007669"/>
    <property type="project" value="TreeGrafter"/>
</dbReference>
<evidence type="ECO:0000313" key="1">
    <source>
        <dbReference type="EMBL" id="CAD5227274.1"/>
    </source>
</evidence>
<dbReference type="Gene3D" id="3.40.50.1000">
    <property type="entry name" value="HAD superfamily/HAD-like"/>
    <property type="match status" value="1"/>
</dbReference>
<sequence>MTPNKANMMNGIQNGRPHITHIIFDFDGILVDSEDRYSMIHSTCLKSFGKEFNIHMKYAILGLRKQDEVRTLLRLNDLDGLVEPEEYIRLYEAQYETLLPDCPPMPGADDLVHHLHLNAVPMAICSSSGETEFRIKTRKRFQHWLSMIPIQVLTATDKEVKRGKPFPDPYLITMSRFKIPPASPRNCLVFEDSINGAESALNAGMNCILIPQKQFNCEETMNSINQLRPRLTDVLDSMEDFDPSLYGLPGRFSELEQCPELETPGAANAQAPCHVFD</sequence>
<gene>
    <name evidence="1" type="ORF">BXYJ_LOCUS9819</name>
</gene>
<dbReference type="Proteomes" id="UP000095284">
    <property type="component" value="Unplaced"/>
</dbReference>